<keyword evidence="6" id="KW-1185">Reference proteome</keyword>
<dbReference type="PRINTS" id="PR00922">
    <property type="entry name" value="DADACBPTASE3"/>
</dbReference>
<comment type="similarity">
    <text evidence="1">Belongs to the peptidase S13 family.</text>
</comment>
<dbReference type="PANTHER" id="PTHR30023:SF0">
    <property type="entry name" value="PENICILLIN-SENSITIVE CARBOXYPEPTIDASE A"/>
    <property type="match status" value="1"/>
</dbReference>
<feature type="compositionally biased region" description="Basic and acidic residues" evidence="3">
    <location>
        <begin position="1"/>
        <end position="22"/>
    </location>
</feature>
<dbReference type="PANTHER" id="PTHR30023">
    <property type="entry name" value="D-ALANYL-D-ALANINE CARBOXYPEPTIDASE"/>
    <property type="match status" value="1"/>
</dbReference>
<feature type="compositionally biased region" description="Low complexity" evidence="3">
    <location>
        <begin position="45"/>
        <end position="63"/>
    </location>
</feature>
<keyword evidence="4" id="KW-0472">Membrane</keyword>
<dbReference type="GO" id="GO:0006508">
    <property type="term" value="P:proteolysis"/>
    <property type="evidence" value="ECO:0007669"/>
    <property type="project" value="InterPro"/>
</dbReference>
<dbReference type="GO" id="GO:0004185">
    <property type="term" value="F:serine-type carboxypeptidase activity"/>
    <property type="evidence" value="ECO:0007669"/>
    <property type="project" value="InterPro"/>
</dbReference>
<dbReference type="GO" id="GO:0000270">
    <property type="term" value="P:peptidoglycan metabolic process"/>
    <property type="evidence" value="ECO:0007669"/>
    <property type="project" value="TreeGrafter"/>
</dbReference>
<evidence type="ECO:0000256" key="1">
    <source>
        <dbReference type="ARBA" id="ARBA00006096"/>
    </source>
</evidence>
<dbReference type="RefSeq" id="WP_259526017.1">
    <property type="nucleotide sequence ID" value="NZ_JANLCK010000003.1"/>
</dbReference>
<reference evidence="5" key="1">
    <citation type="submission" date="2022-08" db="EMBL/GenBank/DDBJ databases">
        <authorList>
            <person name="Deng Y."/>
            <person name="Han X.-F."/>
            <person name="Zhang Y.-Q."/>
        </authorList>
    </citation>
    <scope>NUCLEOTIDE SEQUENCE</scope>
    <source>
        <strain evidence="5">CPCC 203407</strain>
    </source>
</reference>
<feature type="region of interest" description="Disordered" evidence="3">
    <location>
        <begin position="1"/>
        <end position="68"/>
    </location>
</feature>
<dbReference type="AlphaFoldDB" id="A0AA41XCH3"/>
<comment type="caution">
    <text evidence="5">The sequence shown here is derived from an EMBL/GenBank/DDBJ whole genome shotgun (WGS) entry which is preliminary data.</text>
</comment>
<feature type="compositionally biased region" description="Pro residues" evidence="3">
    <location>
        <begin position="170"/>
        <end position="182"/>
    </location>
</feature>
<evidence type="ECO:0000256" key="2">
    <source>
        <dbReference type="ARBA" id="ARBA00022801"/>
    </source>
</evidence>
<dbReference type="Proteomes" id="UP001165587">
    <property type="component" value="Unassembled WGS sequence"/>
</dbReference>
<name>A0AA41XCH3_9MICO</name>
<dbReference type="Pfam" id="PF02113">
    <property type="entry name" value="Peptidase_S13"/>
    <property type="match status" value="1"/>
</dbReference>
<feature type="region of interest" description="Disordered" evidence="3">
    <location>
        <begin position="159"/>
        <end position="188"/>
    </location>
</feature>
<sequence>MSDDENPRTRRELREAEARAAETSRGADAADRAPGESSAGQPEWATADTAPTAIIRPATADVPVPVPVPAPAPAVAASRDSIAPAAPAPSAATGDEAAATTATATTPAAPGFRARISRHPRAWAVAAAATAVVLLGGGAFAAGAAVGAGDPQSAPIAAATDVASATPTQTPTPTPTPEPRPVPQAAAAPAALRTCSVAGLAADPRLGTLYGSVRNAATGELLFDRAGTTPARTASVMKVLSSAAALAVLGPDHRVPTTVVKGTEPGQVVLVGGGDITLASNGSNVYEGAASMQDLAAQTSAAWEADPSTAGTSITSIVLDASVFSGDRWQPSWLRKEQVDGYSSEVTGLQVDGDRAEPGANVSTRSDNAVLRAGQAFALALGAPDAALAEGLAPAGSPQLGQVLSAPVSTMVQEALLRSDNTEAEMLARLVAVQLGVGNDFAALQTAIPQALATYGLDTSALVIADGSGLSDDNGVPTDFLSRLFIKINAHEGDLGVIAAGLPVAGQSGTLAGRFGGSPAAGSVIAKTGWIDTGYTLSGIVSAGDGSVLTFAFFALDDVDDSARAALDELTTGVYECGNNLSDL</sequence>
<protein>
    <submittedName>
        <fullName evidence="5">D-alanyl-D-alanine carboxypeptidase</fullName>
    </submittedName>
</protein>
<gene>
    <name evidence="5" type="ORF">N1028_06325</name>
</gene>
<evidence type="ECO:0000256" key="3">
    <source>
        <dbReference type="SAM" id="MobiDB-lite"/>
    </source>
</evidence>
<keyword evidence="5" id="KW-0121">Carboxypeptidase</keyword>
<keyword evidence="4" id="KW-0812">Transmembrane</keyword>
<dbReference type="SUPFAM" id="SSF56601">
    <property type="entry name" value="beta-lactamase/transpeptidase-like"/>
    <property type="match status" value="1"/>
</dbReference>
<organism evidence="5 6">
    <name type="scientific">Herbiconiux oxytropis</name>
    <dbReference type="NCBI Taxonomy" id="2970915"/>
    <lineage>
        <taxon>Bacteria</taxon>
        <taxon>Bacillati</taxon>
        <taxon>Actinomycetota</taxon>
        <taxon>Actinomycetes</taxon>
        <taxon>Micrococcales</taxon>
        <taxon>Microbacteriaceae</taxon>
        <taxon>Herbiconiux</taxon>
    </lineage>
</organism>
<evidence type="ECO:0000313" key="6">
    <source>
        <dbReference type="Proteomes" id="UP001165587"/>
    </source>
</evidence>
<dbReference type="InterPro" id="IPR000667">
    <property type="entry name" value="Peptidase_S13"/>
</dbReference>
<dbReference type="Gene3D" id="3.40.710.10">
    <property type="entry name" value="DD-peptidase/beta-lactamase superfamily"/>
    <property type="match status" value="2"/>
</dbReference>
<keyword evidence="2" id="KW-0378">Hydrolase</keyword>
<accession>A0AA41XCH3</accession>
<evidence type="ECO:0000313" key="5">
    <source>
        <dbReference type="EMBL" id="MCS5725507.1"/>
    </source>
</evidence>
<dbReference type="EMBL" id="JANLCK010000003">
    <property type="protein sequence ID" value="MCS5725507.1"/>
    <property type="molecule type" value="Genomic_DNA"/>
</dbReference>
<feature type="region of interest" description="Disordered" evidence="3">
    <location>
        <begin position="85"/>
        <end position="106"/>
    </location>
</feature>
<feature type="transmembrane region" description="Helical" evidence="4">
    <location>
        <begin position="122"/>
        <end position="146"/>
    </location>
</feature>
<proteinExistence type="inferred from homology"/>
<evidence type="ECO:0000256" key="4">
    <source>
        <dbReference type="SAM" id="Phobius"/>
    </source>
</evidence>
<dbReference type="InterPro" id="IPR012338">
    <property type="entry name" value="Beta-lactam/transpept-like"/>
</dbReference>
<keyword evidence="4" id="KW-1133">Transmembrane helix</keyword>
<keyword evidence="5" id="KW-0645">Protease</keyword>